<evidence type="ECO:0000313" key="3">
    <source>
        <dbReference type="EMBL" id="CAF1277810.1"/>
    </source>
</evidence>
<dbReference type="EMBL" id="CAJNOR010002322">
    <property type="protein sequence ID" value="CAF1277810.1"/>
    <property type="molecule type" value="Genomic_DNA"/>
</dbReference>
<comment type="caution">
    <text evidence="3">The sequence shown here is derived from an EMBL/GenBank/DDBJ whole genome shotgun (WGS) entry which is preliminary data.</text>
</comment>
<keyword evidence="2" id="KW-0802">TPR repeat</keyword>
<proteinExistence type="predicted"/>
<dbReference type="InterPro" id="IPR011990">
    <property type="entry name" value="TPR-like_helical_dom_sf"/>
</dbReference>
<reference evidence="3" key="1">
    <citation type="submission" date="2021-02" db="EMBL/GenBank/DDBJ databases">
        <authorList>
            <person name="Nowell W R."/>
        </authorList>
    </citation>
    <scope>NUCLEOTIDE SEQUENCE</scope>
</reference>
<gene>
    <name evidence="3" type="ORF">XAT740_LOCUS27648</name>
</gene>
<organism evidence="3 4">
    <name type="scientific">Adineta ricciae</name>
    <name type="common">Rotifer</name>
    <dbReference type="NCBI Taxonomy" id="249248"/>
    <lineage>
        <taxon>Eukaryota</taxon>
        <taxon>Metazoa</taxon>
        <taxon>Spiralia</taxon>
        <taxon>Gnathifera</taxon>
        <taxon>Rotifera</taxon>
        <taxon>Eurotatoria</taxon>
        <taxon>Bdelloidea</taxon>
        <taxon>Adinetida</taxon>
        <taxon>Adinetidae</taxon>
        <taxon>Adineta</taxon>
    </lineage>
</organism>
<dbReference type="AlphaFoldDB" id="A0A815C1J1"/>
<dbReference type="Pfam" id="PF13374">
    <property type="entry name" value="TPR_10"/>
    <property type="match status" value="1"/>
</dbReference>
<sequence length="279" mass="32132">MGSNSCLNFARLTYLFGKWELLKHFYKKCLEIEKDHEHLAIIHSDLALVELQLGHYDEASTYFRSIEPKQVTSIKENKPTAFTYNNTGIMLHRRRSFNVAVQSFQNALAAYAAESGNNKGLLGTIYHNITAIHNEKSNYKEARDNIERCLGIRAAILPKLHPTLAVTYNCKAITYYINGSCDKAIEYAQRAVDIDRNVLAEDHPQTILHTRNLNSFKNKHSTMMERLVLMLLFLSMNFYGELQGYRYVCWQLPCWIRCKSVVHVCSTLPCWNRCGSSPR</sequence>
<keyword evidence="4" id="KW-1185">Reference proteome</keyword>
<dbReference type="PANTHER" id="PTHR45641">
    <property type="entry name" value="TETRATRICOPEPTIDE REPEAT PROTEIN (AFU_ORTHOLOGUE AFUA_6G03870)"/>
    <property type="match status" value="1"/>
</dbReference>
<evidence type="ECO:0000256" key="1">
    <source>
        <dbReference type="ARBA" id="ARBA00022737"/>
    </source>
</evidence>
<evidence type="ECO:0000313" key="4">
    <source>
        <dbReference type="Proteomes" id="UP000663828"/>
    </source>
</evidence>
<dbReference type="Pfam" id="PF13424">
    <property type="entry name" value="TPR_12"/>
    <property type="match status" value="1"/>
</dbReference>
<evidence type="ECO:0008006" key="5">
    <source>
        <dbReference type="Google" id="ProtNLM"/>
    </source>
</evidence>
<accession>A0A815C1J1</accession>
<protein>
    <recommendedName>
        <fullName evidence="5">Kinesin light chain</fullName>
    </recommendedName>
</protein>
<dbReference type="SMART" id="SM00028">
    <property type="entry name" value="TPR"/>
    <property type="match status" value="5"/>
</dbReference>
<name>A0A815C1J1_ADIRI</name>
<dbReference type="PANTHER" id="PTHR45641:SF19">
    <property type="entry name" value="NEPHROCYSTIN-3"/>
    <property type="match status" value="1"/>
</dbReference>
<keyword evidence="1" id="KW-0677">Repeat</keyword>
<evidence type="ECO:0000256" key="2">
    <source>
        <dbReference type="ARBA" id="ARBA00022803"/>
    </source>
</evidence>
<dbReference type="InterPro" id="IPR019734">
    <property type="entry name" value="TPR_rpt"/>
</dbReference>
<dbReference type="Gene3D" id="1.25.40.10">
    <property type="entry name" value="Tetratricopeptide repeat domain"/>
    <property type="match status" value="2"/>
</dbReference>
<dbReference type="Proteomes" id="UP000663828">
    <property type="component" value="Unassembled WGS sequence"/>
</dbReference>
<feature type="non-terminal residue" evidence="3">
    <location>
        <position position="1"/>
    </location>
</feature>
<dbReference type="SUPFAM" id="SSF48452">
    <property type="entry name" value="TPR-like"/>
    <property type="match status" value="1"/>
</dbReference>